<protein>
    <submittedName>
        <fullName evidence="1">UPF0303 protein</fullName>
    </submittedName>
</protein>
<dbReference type="InterPro" id="IPR038084">
    <property type="entry name" value="PduO/GlcC-like_sf"/>
</dbReference>
<dbReference type="PIRSF" id="PIRSF008757">
    <property type="entry name" value="UCP008757"/>
    <property type="match status" value="1"/>
</dbReference>
<dbReference type="Gene3D" id="3.30.450.150">
    <property type="entry name" value="Haem-degrading domain"/>
    <property type="match status" value="1"/>
</dbReference>
<evidence type="ECO:0000313" key="1">
    <source>
        <dbReference type="EMBL" id="GLQ54609.1"/>
    </source>
</evidence>
<sequence length="171" mass="18572">MSIADDIAFIREQERALVLPALDEHTAFEIGGLVRERAVAEGLVLICDLRTWDRQLFFTATPGTTADNSEWVRRKINVVRRFHKASYRLLLERNNETLLPASFGADPANYVLAGGGFPLRVDGAGVVGCIAISGLPGRLDHGVAVEALCRHLGREPAELALPPDSEASEGK</sequence>
<name>A0ABQ5W3G1_9HYPH</name>
<dbReference type="PANTHER" id="PTHR28255">
    <property type="match status" value="1"/>
</dbReference>
<gene>
    <name evidence="1" type="ORF">GCM10010862_18680</name>
</gene>
<reference evidence="2" key="1">
    <citation type="journal article" date="2019" name="Int. J. Syst. Evol. Microbiol.">
        <title>The Global Catalogue of Microorganisms (GCM) 10K type strain sequencing project: providing services to taxonomists for standard genome sequencing and annotation.</title>
        <authorList>
            <consortium name="The Broad Institute Genomics Platform"/>
            <consortium name="The Broad Institute Genome Sequencing Center for Infectious Disease"/>
            <person name="Wu L."/>
            <person name="Ma J."/>
        </authorList>
    </citation>
    <scope>NUCLEOTIDE SEQUENCE [LARGE SCALE GENOMIC DNA]</scope>
    <source>
        <strain evidence="2">NBRC 112416</strain>
    </source>
</reference>
<dbReference type="RefSeq" id="WP_284340059.1">
    <property type="nucleotide sequence ID" value="NZ_BSNS01000008.1"/>
</dbReference>
<dbReference type="EMBL" id="BSNS01000008">
    <property type="protein sequence ID" value="GLQ54609.1"/>
    <property type="molecule type" value="Genomic_DNA"/>
</dbReference>
<keyword evidence="2" id="KW-1185">Reference proteome</keyword>
<dbReference type="InterPro" id="IPR005624">
    <property type="entry name" value="PduO/GlcC-like"/>
</dbReference>
<dbReference type="Pfam" id="PF03928">
    <property type="entry name" value="HbpS-like"/>
    <property type="match status" value="1"/>
</dbReference>
<proteinExistence type="predicted"/>
<evidence type="ECO:0000313" key="2">
    <source>
        <dbReference type="Proteomes" id="UP001156691"/>
    </source>
</evidence>
<comment type="caution">
    <text evidence="1">The sequence shown here is derived from an EMBL/GenBank/DDBJ whole genome shotgun (WGS) entry which is preliminary data.</text>
</comment>
<dbReference type="PANTHER" id="PTHR28255:SF1">
    <property type="entry name" value="UPF0303 PROTEIN YBR137W"/>
    <property type="match status" value="1"/>
</dbReference>
<dbReference type="SUPFAM" id="SSF143744">
    <property type="entry name" value="GlcG-like"/>
    <property type="match status" value="1"/>
</dbReference>
<dbReference type="NCBIfam" id="NF002696">
    <property type="entry name" value="PRK02487.1-5"/>
    <property type="match status" value="1"/>
</dbReference>
<accession>A0ABQ5W3G1</accession>
<organism evidence="1 2">
    <name type="scientific">Devosia nitrariae</name>
    <dbReference type="NCBI Taxonomy" id="2071872"/>
    <lineage>
        <taxon>Bacteria</taxon>
        <taxon>Pseudomonadati</taxon>
        <taxon>Pseudomonadota</taxon>
        <taxon>Alphaproteobacteria</taxon>
        <taxon>Hyphomicrobiales</taxon>
        <taxon>Devosiaceae</taxon>
        <taxon>Devosia</taxon>
    </lineage>
</organism>
<dbReference type="Proteomes" id="UP001156691">
    <property type="component" value="Unassembled WGS sequence"/>
</dbReference>
<dbReference type="InterPro" id="IPR010371">
    <property type="entry name" value="YBR137W-like"/>
</dbReference>